<comment type="catalytic activity">
    <reaction evidence="4">
        <text>a 2-deoxystreptamine antibiotic + acetyl-CoA = an N(3)-acetyl-2-deoxystreptamine antibiotic + CoA + H(+)</text>
        <dbReference type="Rhea" id="RHEA:12665"/>
        <dbReference type="ChEBI" id="CHEBI:15378"/>
        <dbReference type="ChEBI" id="CHEBI:57287"/>
        <dbReference type="ChEBI" id="CHEBI:57288"/>
        <dbReference type="ChEBI" id="CHEBI:57921"/>
        <dbReference type="ChEBI" id="CHEBI:77452"/>
        <dbReference type="EC" id="2.3.1.81"/>
    </reaction>
</comment>
<organism evidence="6 7">
    <name type="scientific">Dielma fastidiosa</name>
    <dbReference type="NCBI Taxonomy" id="1034346"/>
    <lineage>
        <taxon>Bacteria</taxon>
        <taxon>Bacillati</taxon>
        <taxon>Bacillota</taxon>
        <taxon>Erysipelotrichia</taxon>
        <taxon>Erysipelotrichales</taxon>
        <taxon>Erysipelotrichaceae</taxon>
        <taxon>Dielma</taxon>
    </lineage>
</organism>
<evidence type="ECO:0000313" key="7">
    <source>
        <dbReference type="Proteomes" id="UP000247612"/>
    </source>
</evidence>
<reference evidence="5" key="2">
    <citation type="submission" date="2022-03" db="EMBL/GenBank/DDBJ databases">
        <title>First case of bacteraemia caused by Dielma fastidiosa in a patient hospitalised with diverticulitis.</title>
        <authorList>
            <person name="Forman-Ankjaer B."/>
            <person name="Hvid-Jensen F."/>
            <person name="Kobel C.M."/>
            <person name="Greve T."/>
        </authorList>
    </citation>
    <scope>NUCLEOTIDE SEQUENCE</scope>
    <source>
        <strain evidence="5">AUH_DF_2021</strain>
    </source>
</reference>
<gene>
    <name evidence="6" type="ORF">DES51_1059</name>
    <name evidence="5" type="ORF">MQE39_14925</name>
</gene>
<dbReference type="SUPFAM" id="SSF110710">
    <property type="entry name" value="TTHA0583/YokD-like"/>
    <property type="match status" value="1"/>
</dbReference>
<comment type="similarity">
    <text evidence="1 4">Belongs to the antibiotic N-acetyltransferase family.</text>
</comment>
<evidence type="ECO:0000256" key="3">
    <source>
        <dbReference type="ARBA" id="ARBA00023315"/>
    </source>
</evidence>
<keyword evidence="2 4" id="KW-0808">Transferase</keyword>
<proteinExistence type="inferred from homology"/>
<dbReference type="PANTHER" id="PTHR11104:SF0">
    <property type="entry name" value="SPBETA PROPHAGE-DERIVED AMINOGLYCOSIDE N(3')-ACETYLTRANSFERASE-LIKE PROTEIN YOKD"/>
    <property type="match status" value="1"/>
</dbReference>
<keyword evidence="7" id="KW-1185">Reference proteome</keyword>
<dbReference type="Proteomes" id="UP001276902">
    <property type="component" value="Unassembled WGS sequence"/>
</dbReference>
<name>A0A318KP61_9FIRM</name>
<accession>A0A318KP61</accession>
<dbReference type="GO" id="GO:0046677">
    <property type="term" value="P:response to antibiotic"/>
    <property type="evidence" value="ECO:0007669"/>
    <property type="project" value="UniProtKB-KW"/>
</dbReference>
<dbReference type="STRING" id="1034346.GCA_000313565_00603"/>
<dbReference type="EC" id="2.3.1.-" evidence="4"/>
<sequence length="260" mass="29071">MDNGVLTKDDLKMAFAQMGIRKGMLVFVQSSLRPFGWVVGGAQAIIDALMETVTYDGTIVMPAFTRNLSDPSMYKSGTVPRACWPEIRQAILPFNKRLSTPVNMGEVTVQFMRNEAVLRSNHPAYSFLAWGKYAKLIVEKHPLHFGLSKDSPLSKIVDLNGFVLLAGMNYDKCEMFDLAQYNNRACPIRILTYPIEKGGNIHWIKMLDKEMNTSSYKAIGANMEERGVVKILEVGNTTCRLFSAREAISSASAYLNINNK</sequence>
<dbReference type="Pfam" id="PF02522">
    <property type="entry name" value="Antibiotic_NAT"/>
    <property type="match status" value="1"/>
</dbReference>
<reference evidence="6 7" key="1">
    <citation type="submission" date="2018-05" db="EMBL/GenBank/DDBJ databases">
        <title>Genomic Encyclopedia of Type Strains, Phase IV (KMG-IV): sequencing the most valuable type-strain genomes for metagenomic binning, comparative biology and taxonomic classification.</title>
        <authorList>
            <person name="Goeker M."/>
        </authorList>
    </citation>
    <scope>NUCLEOTIDE SEQUENCE [LARGE SCALE GENOMIC DNA]</scope>
    <source>
        <strain evidence="6 7">JC118</strain>
    </source>
</reference>
<dbReference type="GO" id="GO:0046353">
    <property type="term" value="F:aminoglycoside 3-N-acetyltransferase activity"/>
    <property type="evidence" value="ECO:0007669"/>
    <property type="project" value="UniProtKB-EC"/>
</dbReference>
<dbReference type="PANTHER" id="PTHR11104">
    <property type="entry name" value="AMINOGLYCOSIDE N3-ACETYLTRANSFERASE"/>
    <property type="match status" value="1"/>
</dbReference>
<evidence type="ECO:0000313" key="5">
    <source>
        <dbReference type="EMBL" id="MDY5169412.1"/>
    </source>
</evidence>
<dbReference type="EMBL" id="JALDAW010000023">
    <property type="protein sequence ID" value="MDY5169412.1"/>
    <property type="molecule type" value="Genomic_DNA"/>
</dbReference>
<dbReference type="InterPro" id="IPR003679">
    <property type="entry name" value="Amioglycoside_AcTrfase"/>
</dbReference>
<dbReference type="RefSeq" id="WP_022936909.1">
    <property type="nucleotide sequence ID" value="NZ_BAABZA010000001.1"/>
</dbReference>
<evidence type="ECO:0000256" key="2">
    <source>
        <dbReference type="ARBA" id="ARBA00022679"/>
    </source>
</evidence>
<dbReference type="Proteomes" id="UP000247612">
    <property type="component" value="Unassembled WGS sequence"/>
</dbReference>
<evidence type="ECO:0000256" key="1">
    <source>
        <dbReference type="ARBA" id="ARBA00006383"/>
    </source>
</evidence>
<comment type="caution">
    <text evidence="6">The sequence shown here is derived from an EMBL/GenBank/DDBJ whole genome shotgun (WGS) entry which is preliminary data.</text>
</comment>
<dbReference type="AlphaFoldDB" id="A0A318KP61"/>
<dbReference type="InterPro" id="IPR028345">
    <property type="entry name" value="Antibiotic_NAT-like"/>
</dbReference>
<keyword evidence="3 4" id="KW-0012">Acyltransferase</keyword>
<evidence type="ECO:0000256" key="4">
    <source>
        <dbReference type="RuleBase" id="RU365031"/>
    </source>
</evidence>
<dbReference type="GeneID" id="94440087"/>
<keyword evidence="4" id="KW-0046">Antibiotic resistance</keyword>
<evidence type="ECO:0000313" key="6">
    <source>
        <dbReference type="EMBL" id="PXX79539.1"/>
    </source>
</evidence>
<protein>
    <recommendedName>
        <fullName evidence="4">Aminoglycoside N(3)-acetyltransferase</fullName>
        <ecNumber evidence="4">2.3.1.-</ecNumber>
    </recommendedName>
</protein>
<dbReference type="EMBL" id="QJKH01000005">
    <property type="protein sequence ID" value="PXX79539.1"/>
    <property type="molecule type" value="Genomic_DNA"/>
</dbReference>